<organism evidence="1 2">
    <name type="scientific">Acer negundo</name>
    <name type="common">Box elder</name>
    <dbReference type="NCBI Taxonomy" id="4023"/>
    <lineage>
        <taxon>Eukaryota</taxon>
        <taxon>Viridiplantae</taxon>
        <taxon>Streptophyta</taxon>
        <taxon>Embryophyta</taxon>
        <taxon>Tracheophyta</taxon>
        <taxon>Spermatophyta</taxon>
        <taxon>Magnoliopsida</taxon>
        <taxon>eudicotyledons</taxon>
        <taxon>Gunneridae</taxon>
        <taxon>Pentapetalae</taxon>
        <taxon>rosids</taxon>
        <taxon>malvids</taxon>
        <taxon>Sapindales</taxon>
        <taxon>Sapindaceae</taxon>
        <taxon>Hippocastanoideae</taxon>
        <taxon>Acereae</taxon>
        <taxon>Acer</taxon>
    </lineage>
</organism>
<accession>A0AAD5IHT5</accession>
<proteinExistence type="predicted"/>
<dbReference type="AlphaFoldDB" id="A0AAD5IHT5"/>
<keyword evidence="2" id="KW-1185">Reference proteome</keyword>
<sequence>MYGVLLPFCPQKVLQIDCGKEFEALKSDLQASVIDNKAPFEVLHNHAIDYSLLKIILQFHPVLLAQLNSGNIIADLPCQHQPGNIAFDLSSQQQPIVIVPVNTRGIYRPKVWLAVHEESEPSTVQEALSDPKFGLLCMRSVSNKDLLQEFLEYY</sequence>
<dbReference type="EMBL" id="JAJSOW010000105">
    <property type="protein sequence ID" value="KAI9165175.1"/>
    <property type="molecule type" value="Genomic_DNA"/>
</dbReference>
<gene>
    <name evidence="1" type="ORF">LWI28_009191</name>
</gene>
<reference evidence="1" key="2">
    <citation type="submission" date="2023-02" db="EMBL/GenBank/DDBJ databases">
        <authorList>
            <person name="Swenson N.G."/>
            <person name="Wegrzyn J.L."/>
            <person name="Mcevoy S.L."/>
        </authorList>
    </citation>
    <scope>NUCLEOTIDE SEQUENCE</scope>
    <source>
        <strain evidence="1">91603</strain>
        <tissue evidence="1">Leaf</tissue>
    </source>
</reference>
<reference evidence="1" key="1">
    <citation type="journal article" date="2022" name="Plant J.">
        <title>Strategies of tolerance reflected in two North American maple genomes.</title>
        <authorList>
            <person name="McEvoy S.L."/>
            <person name="Sezen U.U."/>
            <person name="Trouern-Trend A."/>
            <person name="McMahon S.M."/>
            <person name="Schaberg P.G."/>
            <person name="Yang J."/>
            <person name="Wegrzyn J.L."/>
            <person name="Swenson N.G."/>
        </authorList>
    </citation>
    <scope>NUCLEOTIDE SEQUENCE</scope>
    <source>
        <strain evidence="1">91603</strain>
    </source>
</reference>
<name>A0AAD5IHT5_ACENE</name>
<dbReference type="Proteomes" id="UP001064489">
    <property type="component" value="Chromosome 10"/>
</dbReference>
<comment type="caution">
    <text evidence="1">The sequence shown here is derived from an EMBL/GenBank/DDBJ whole genome shotgun (WGS) entry which is preliminary data.</text>
</comment>
<evidence type="ECO:0000313" key="2">
    <source>
        <dbReference type="Proteomes" id="UP001064489"/>
    </source>
</evidence>
<protein>
    <submittedName>
        <fullName evidence="1">Uncharacterized protein</fullName>
    </submittedName>
</protein>
<evidence type="ECO:0000313" key="1">
    <source>
        <dbReference type="EMBL" id="KAI9165175.1"/>
    </source>
</evidence>